<dbReference type="Proteomes" id="UP001215180">
    <property type="component" value="Unassembled WGS sequence"/>
</dbReference>
<evidence type="ECO:0000313" key="3">
    <source>
        <dbReference type="Proteomes" id="UP001215180"/>
    </source>
</evidence>
<feature type="domain" description="TerY-C metal binding" evidence="1">
    <location>
        <begin position="15"/>
        <end position="144"/>
    </location>
</feature>
<feature type="non-terminal residue" evidence="2">
    <location>
        <position position="1"/>
    </location>
</feature>
<proteinExistence type="predicted"/>
<gene>
    <name evidence="2" type="ORF">P3S46_04540</name>
</gene>
<sequence>YIVRLAKDEPVKAYDENCVTLTGRCSKTRRPYLMKYERPPARVSGLDFSLNLNSFNIAGCYPIDEDYFAWSDATATGLQVNTSELHGVPGCPHCGNASAFALCSCGKLLCIDGPDDVICPWCETGLSFSNDGGNTNFDVNRGRG</sequence>
<reference evidence="2" key="1">
    <citation type="submission" date="2023-03" db="EMBL/GenBank/DDBJ databases">
        <title>A Study on Prevalence and Characterization of Enterobacter cloacae strains in China.</title>
        <authorList>
            <person name="Zheng Z."/>
        </authorList>
    </citation>
    <scope>NUCLEOTIDE SEQUENCE</scope>
    <source>
        <strain evidence="2">EC77</strain>
    </source>
</reference>
<evidence type="ECO:0000259" key="1">
    <source>
        <dbReference type="Pfam" id="PF15616"/>
    </source>
</evidence>
<evidence type="ECO:0000313" key="2">
    <source>
        <dbReference type="EMBL" id="MDF3636483.1"/>
    </source>
</evidence>
<name>A0AAW6NKN4_ENTCL</name>
<dbReference type="Pfam" id="PF15616">
    <property type="entry name" value="TerY_C"/>
    <property type="match status" value="1"/>
</dbReference>
<dbReference type="InterPro" id="IPR028274">
    <property type="entry name" value="TerY-C"/>
</dbReference>
<dbReference type="EMBL" id="JARJGR010000612">
    <property type="protein sequence ID" value="MDF3636483.1"/>
    <property type="molecule type" value="Genomic_DNA"/>
</dbReference>
<dbReference type="RefSeq" id="WP_276201281.1">
    <property type="nucleotide sequence ID" value="NZ_JARJGR010000612.1"/>
</dbReference>
<comment type="caution">
    <text evidence="2">The sequence shown here is derived from an EMBL/GenBank/DDBJ whole genome shotgun (WGS) entry which is preliminary data.</text>
</comment>
<accession>A0AAW6NKN4</accession>
<dbReference type="AlphaFoldDB" id="A0AAW6NKN4"/>
<organism evidence="2 3">
    <name type="scientific">Enterobacter cloacae</name>
    <dbReference type="NCBI Taxonomy" id="550"/>
    <lineage>
        <taxon>Bacteria</taxon>
        <taxon>Pseudomonadati</taxon>
        <taxon>Pseudomonadota</taxon>
        <taxon>Gammaproteobacteria</taxon>
        <taxon>Enterobacterales</taxon>
        <taxon>Enterobacteriaceae</taxon>
        <taxon>Enterobacter</taxon>
        <taxon>Enterobacter cloacae complex</taxon>
    </lineage>
</organism>
<protein>
    <submittedName>
        <fullName evidence="2">TerY-C metal binding domain-containing protein</fullName>
    </submittedName>
</protein>